<dbReference type="Proteomes" id="UP000265618">
    <property type="component" value="Unassembled WGS sequence"/>
</dbReference>
<organism evidence="1 2">
    <name type="scientific">Kipferlia bialata</name>
    <dbReference type="NCBI Taxonomy" id="797122"/>
    <lineage>
        <taxon>Eukaryota</taxon>
        <taxon>Metamonada</taxon>
        <taxon>Carpediemonas-like organisms</taxon>
        <taxon>Kipferlia</taxon>
    </lineage>
</organism>
<reference evidence="1 2" key="1">
    <citation type="journal article" date="2018" name="PLoS ONE">
        <title>The draft genome of Kipferlia bialata reveals reductive genome evolution in fornicate parasites.</title>
        <authorList>
            <person name="Tanifuji G."/>
            <person name="Takabayashi S."/>
            <person name="Kume K."/>
            <person name="Takagi M."/>
            <person name="Nakayama T."/>
            <person name="Kamikawa R."/>
            <person name="Inagaki Y."/>
            <person name="Hashimoto T."/>
        </authorList>
    </citation>
    <scope>NUCLEOTIDE SEQUENCE [LARGE SCALE GENOMIC DNA]</scope>
    <source>
        <strain evidence="1">NY0173</strain>
    </source>
</reference>
<keyword evidence="2" id="KW-1185">Reference proteome</keyword>
<dbReference type="EMBL" id="BDIP01000788">
    <property type="protein sequence ID" value="GIQ82715.1"/>
    <property type="molecule type" value="Genomic_DNA"/>
</dbReference>
<evidence type="ECO:0000313" key="1">
    <source>
        <dbReference type="EMBL" id="GIQ82715.1"/>
    </source>
</evidence>
<accession>A0A9K3CUL9</accession>
<comment type="caution">
    <text evidence="1">The sequence shown here is derived from an EMBL/GenBank/DDBJ whole genome shotgun (WGS) entry which is preliminary data.</text>
</comment>
<protein>
    <submittedName>
        <fullName evidence="1">Uncharacterized protein</fullName>
    </submittedName>
</protein>
<sequence length="484" mass="53812">MTDNVQLLSSDGKTFDVSRKAICISSYIKGLLDAHPDCTISCASCGQCKVYSDKGKPLANDNKDPTYKLLSFKKEQRGGSKRICHSHAPECALSLLKVPVSSTEVSVKHAGLLRGKPVASLSPCDTLWVFYPKGATLETLPLSLAVVSHSASDGTVVEISERVTFPENHHYGKFLGVIGGIAYITLGIGTDPANIYDVAHRMFALSLDTLDLECKTDVPTDWSEMEFSQMKYLATHSFNLRHGMSAVMDGQLILLNEKMDSRYDPETDAWVLREIPGNYGSRGPSEYEDFVTGVIGDTLYAICVNHVWAYTVRDGWTKKGYKVCPDRVMGSMLFPYNGHVVCDRNWRQSTWEVMSSIVSGRALVFPTISPEDSYINDLSLQREESPPDMETIVGPFVVYDTVSDEFRYMYGGGLPKDCRVLPTRSDRWEGPMAAVLPQGPKKHSKSYKRRQRPCSSLQCLGCDPMVVPLATAGDILERLAKRWW</sequence>
<dbReference type="AlphaFoldDB" id="A0A9K3CUL9"/>
<name>A0A9K3CUL9_9EUKA</name>
<evidence type="ECO:0000313" key="2">
    <source>
        <dbReference type="Proteomes" id="UP000265618"/>
    </source>
</evidence>
<proteinExistence type="predicted"/>
<gene>
    <name evidence="1" type="ORF">KIPB_003903</name>
</gene>